<reference evidence="1 2" key="2">
    <citation type="journal article" date="2013" name="PLoS ONE">
        <title>INDIGO - INtegrated Data Warehouse of MIcrobial GenOmes with Examples from the Red Sea Extremophiles.</title>
        <authorList>
            <person name="Alam I."/>
            <person name="Antunes A."/>
            <person name="Kamau A.A."/>
            <person name="Ba Alawi W."/>
            <person name="Kalkatawi M."/>
            <person name="Stingl U."/>
            <person name="Bajic V.B."/>
        </authorList>
    </citation>
    <scope>NUCLEOTIDE SEQUENCE [LARGE SCALE GENOMIC DNA]</scope>
    <source>
        <strain evidence="1 2">SSD-17B</strain>
    </source>
</reference>
<dbReference type="InParanoid" id="U2EG16"/>
<dbReference type="Gene3D" id="3.90.1720.10">
    <property type="entry name" value="endopeptidase domain like (from Nostoc punctiforme)"/>
    <property type="match status" value="1"/>
</dbReference>
<dbReference type="SUPFAM" id="SSF54001">
    <property type="entry name" value="Cysteine proteinases"/>
    <property type="match status" value="1"/>
</dbReference>
<dbReference type="RefSeq" id="WP_008826035.1">
    <property type="nucleotide sequence ID" value="NZ_AFNU02000001.1"/>
</dbReference>
<dbReference type="InterPro" id="IPR038765">
    <property type="entry name" value="Papain-like_cys_pep_sf"/>
</dbReference>
<comment type="caution">
    <text evidence="1">The sequence shown here is derived from an EMBL/GenBank/DDBJ whole genome shotgun (WGS) entry which is preliminary data.</text>
</comment>
<dbReference type="STRING" id="1033810.HLPCO_000524"/>
<reference evidence="1 2" key="1">
    <citation type="journal article" date="2011" name="J. Bacteriol.">
        <title>Genome sequence of Haloplasma contractile, an unusual contractile bacterium from a deep-sea anoxic brine lake.</title>
        <authorList>
            <person name="Antunes A."/>
            <person name="Alam I."/>
            <person name="El Dorry H."/>
            <person name="Siam R."/>
            <person name="Robertson A."/>
            <person name="Bajic V.B."/>
            <person name="Stingl U."/>
        </authorList>
    </citation>
    <scope>NUCLEOTIDE SEQUENCE [LARGE SCALE GENOMIC DNA]</scope>
    <source>
        <strain evidence="1 2">SSD-17B</strain>
    </source>
</reference>
<evidence type="ECO:0000313" key="2">
    <source>
        <dbReference type="Proteomes" id="UP000005707"/>
    </source>
</evidence>
<evidence type="ECO:0000313" key="1">
    <source>
        <dbReference type="EMBL" id="ERJ13858.1"/>
    </source>
</evidence>
<dbReference type="AlphaFoldDB" id="U2EG16"/>
<accession>U2EG16</accession>
<dbReference type="OrthoDB" id="195541at2"/>
<sequence>MELEKGDILFIYRGDEEVDHSIAHIFKGYNDLLFNHVGIYIGNNLVIEAIKPEVREVSLQLFLEEVYEHSVIVAKTDEMIKKNAADLATSCVGLPYNDSYLPSTQAFYCSSMVHYLFRKANNNEPFFKEHMLSFKDIRTGETMPFWVDFYKKMGLEVPEGVEGSHPSNLSLDSKFTEIFELNYDFSTKNE</sequence>
<keyword evidence="2" id="KW-1185">Reference proteome</keyword>
<dbReference type="InterPro" id="IPR024453">
    <property type="entry name" value="Peptidase_C92"/>
</dbReference>
<dbReference type="Pfam" id="PF05708">
    <property type="entry name" value="Peptidase_C92"/>
    <property type="match status" value="1"/>
</dbReference>
<proteinExistence type="predicted"/>
<gene>
    <name evidence="1" type="ORF">HLPCO_000524</name>
</gene>
<dbReference type="Proteomes" id="UP000005707">
    <property type="component" value="Unassembled WGS sequence"/>
</dbReference>
<dbReference type="eggNOG" id="COG3863">
    <property type="taxonomic scope" value="Bacteria"/>
</dbReference>
<dbReference type="EMBL" id="AFNU02000001">
    <property type="protein sequence ID" value="ERJ13858.1"/>
    <property type="molecule type" value="Genomic_DNA"/>
</dbReference>
<organism evidence="1 2">
    <name type="scientific">Haloplasma contractile SSD-17B</name>
    <dbReference type="NCBI Taxonomy" id="1033810"/>
    <lineage>
        <taxon>Bacteria</taxon>
        <taxon>Bacillati</taxon>
        <taxon>Mycoplasmatota</taxon>
        <taxon>Mollicutes</taxon>
        <taxon>Haloplasmatales</taxon>
        <taxon>Haloplasmataceae</taxon>
        <taxon>Haloplasma</taxon>
    </lineage>
</organism>
<protein>
    <submittedName>
        <fullName evidence="1">Orthopoxvirus of protein</fullName>
    </submittedName>
</protein>
<name>U2EG16_9MOLU</name>